<evidence type="ECO:0000256" key="1">
    <source>
        <dbReference type="ARBA" id="ARBA00022603"/>
    </source>
</evidence>
<keyword evidence="1" id="KW-0489">Methyltransferase</keyword>
<dbReference type="InterPro" id="IPR004159">
    <property type="entry name" value="Put_SAM_MeTrfase"/>
</dbReference>
<sequence>MAVCIPPRNDHIVLIPSLRSPHPHLTLCRNPNFDSRFLAFAASSSREMGKKEKRKEAKGRWCSPAVVHKPREEGYHEGVWRKFGADPTKRMGVAMKKAYEVMESYPDALMLQQCKMKYVLLEMDQIVRPNGYAIIRESSYFINSIVTFSKGMR</sequence>
<reference evidence="2" key="1">
    <citation type="submission" date="2020-07" db="EMBL/GenBank/DDBJ databases">
        <authorList>
            <person name="Lin J."/>
        </authorList>
    </citation>
    <scope>NUCLEOTIDE SEQUENCE</scope>
</reference>
<proteinExistence type="predicted"/>
<accession>A0A6V7P1F4</accession>
<name>A0A6V7P1F4_ANACO</name>
<keyword evidence="1" id="KW-0808">Transferase</keyword>
<protein>
    <submittedName>
        <fullName evidence="2">Uncharacterized protein</fullName>
    </submittedName>
</protein>
<dbReference type="AlphaFoldDB" id="A0A6V7P1F4"/>
<dbReference type="Pfam" id="PF03141">
    <property type="entry name" value="Methyltransf_29"/>
    <property type="match status" value="1"/>
</dbReference>
<organism evidence="2">
    <name type="scientific">Ananas comosus var. bracteatus</name>
    <name type="common">red pineapple</name>
    <dbReference type="NCBI Taxonomy" id="296719"/>
    <lineage>
        <taxon>Eukaryota</taxon>
        <taxon>Viridiplantae</taxon>
        <taxon>Streptophyta</taxon>
        <taxon>Embryophyta</taxon>
        <taxon>Tracheophyta</taxon>
        <taxon>Spermatophyta</taxon>
        <taxon>Magnoliopsida</taxon>
        <taxon>Liliopsida</taxon>
        <taxon>Poales</taxon>
        <taxon>Bromeliaceae</taxon>
        <taxon>Bromelioideae</taxon>
        <taxon>Ananas</taxon>
    </lineage>
</organism>
<dbReference type="GO" id="GO:0032259">
    <property type="term" value="P:methylation"/>
    <property type="evidence" value="ECO:0007669"/>
    <property type="project" value="UniProtKB-KW"/>
</dbReference>
<evidence type="ECO:0000313" key="2">
    <source>
        <dbReference type="EMBL" id="CAD1824672.1"/>
    </source>
</evidence>
<gene>
    <name evidence="2" type="ORF">CB5_LOCUS7883</name>
</gene>
<dbReference type="GO" id="GO:0008168">
    <property type="term" value="F:methyltransferase activity"/>
    <property type="evidence" value="ECO:0007669"/>
    <property type="project" value="UniProtKB-KW"/>
</dbReference>
<dbReference type="EMBL" id="LR862144">
    <property type="protein sequence ID" value="CAD1824672.1"/>
    <property type="molecule type" value="Genomic_DNA"/>
</dbReference>